<dbReference type="SUPFAM" id="SSF89392">
    <property type="entry name" value="Prokaryotic lipoproteins and lipoprotein localization factors"/>
    <property type="match status" value="1"/>
</dbReference>
<gene>
    <name evidence="2" type="ORF">K7472_02055</name>
</gene>
<reference evidence="2 3" key="1">
    <citation type="submission" date="2021-08" db="EMBL/GenBank/DDBJ databases">
        <title>Streptomyces sp. PTM05 isolated from lichen.</title>
        <authorList>
            <person name="Somphong A."/>
            <person name="Phongsopitanun W."/>
            <person name="Tanasupawat S."/>
        </authorList>
    </citation>
    <scope>NUCLEOTIDE SEQUENCE [LARGE SCALE GENOMIC DNA]</scope>
    <source>
        <strain evidence="2 3">Ptm05</strain>
    </source>
</reference>
<accession>A0ABS7QKG0</accession>
<dbReference type="Gene3D" id="2.50.20.20">
    <property type="match status" value="1"/>
</dbReference>
<dbReference type="EMBL" id="JAINVZ010000001">
    <property type="protein sequence ID" value="MBY8883630.1"/>
    <property type="molecule type" value="Genomic_DNA"/>
</dbReference>
<evidence type="ECO:0000313" key="3">
    <source>
        <dbReference type="Proteomes" id="UP001198565"/>
    </source>
</evidence>
<proteinExistence type="predicted"/>
<keyword evidence="2" id="KW-0449">Lipoprotein</keyword>
<dbReference type="PROSITE" id="PS51257">
    <property type="entry name" value="PROKAR_LIPOPROTEIN"/>
    <property type="match status" value="1"/>
</dbReference>
<feature type="signal peptide" evidence="1">
    <location>
        <begin position="1"/>
        <end position="25"/>
    </location>
</feature>
<keyword evidence="3" id="KW-1185">Reference proteome</keyword>
<organism evidence="2 3">
    <name type="scientific">Streptantibioticus parmotrematis</name>
    <dbReference type="NCBI Taxonomy" id="2873249"/>
    <lineage>
        <taxon>Bacteria</taxon>
        <taxon>Bacillati</taxon>
        <taxon>Actinomycetota</taxon>
        <taxon>Actinomycetes</taxon>
        <taxon>Kitasatosporales</taxon>
        <taxon>Streptomycetaceae</taxon>
        <taxon>Streptantibioticus</taxon>
    </lineage>
</organism>
<sequence length="300" mass="30675">MNSPRRGTRSALRRTALLSSGILMAGGVLTGCGTSHSADGSTQSSSGAADASLAASVEAARTATANAKSARLALQETVRVDGKAQSVHGSGVTRMGDSGAADGQFTLSAAGQNVQMRVLGTTLYEELPASAATRQLSDGKPWISVDTTKIPHAAADTQNQAPDAAQQLAYLRNPQGATKVGTETIDGVPTTHYRLSLSPSQIAGATANKAQVVGRIPVDVWIDTSHRVRQETVAMTVRPTASASAPPGGSTSGQSQEVQVAMTMRLSDFGTPVHVTAPPQSQVTDATAKLAQAMDSGQTA</sequence>
<evidence type="ECO:0000256" key="1">
    <source>
        <dbReference type="SAM" id="SignalP"/>
    </source>
</evidence>
<protein>
    <submittedName>
        <fullName evidence="2">LppX_LprAFG lipoprotein</fullName>
    </submittedName>
</protein>
<keyword evidence="1" id="KW-0732">Signal</keyword>
<comment type="caution">
    <text evidence="2">The sequence shown here is derived from an EMBL/GenBank/DDBJ whole genome shotgun (WGS) entry which is preliminary data.</text>
</comment>
<dbReference type="RefSeq" id="WP_222973314.1">
    <property type="nucleotide sequence ID" value="NZ_JAINVZ010000001.1"/>
</dbReference>
<dbReference type="Proteomes" id="UP001198565">
    <property type="component" value="Unassembled WGS sequence"/>
</dbReference>
<name>A0ABS7QKG0_9ACTN</name>
<evidence type="ECO:0000313" key="2">
    <source>
        <dbReference type="EMBL" id="MBY8883630.1"/>
    </source>
</evidence>
<feature type="chain" id="PRO_5046661357" evidence="1">
    <location>
        <begin position="26"/>
        <end position="300"/>
    </location>
</feature>
<dbReference type="InterPro" id="IPR029046">
    <property type="entry name" value="LolA/LolB/LppX"/>
</dbReference>